<dbReference type="PANTHER" id="PTHR44390">
    <property type="entry name" value="CENTROSOMAL PROTEIN OF 41 KDA"/>
    <property type="match status" value="1"/>
</dbReference>
<feature type="compositionally biased region" description="Low complexity" evidence="11">
    <location>
        <begin position="185"/>
        <end position="202"/>
    </location>
</feature>
<evidence type="ECO:0000313" key="14">
    <source>
        <dbReference type="Proteomes" id="UP001190700"/>
    </source>
</evidence>
<keyword evidence="14" id="KW-1185">Reference proteome</keyword>
<organism evidence="13 14">
    <name type="scientific">Cymbomonas tetramitiformis</name>
    <dbReference type="NCBI Taxonomy" id="36881"/>
    <lineage>
        <taxon>Eukaryota</taxon>
        <taxon>Viridiplantae</taxon>
        <taxon>Chlorophyta</taxon>
        <taxon>Pyramimonadophyceae</taxon>
        <taxon>Pyramimonadales</taxon>
        <taxon>Pyramimonadaceae</taxon>
        <taxon>Cymbomonas</taxon>
    </lineage>
</organism>
<feature type="region of interest" description="Disordered" evidence="11">
    <location>
        <begin position="1"/>
        <end position="24"/>
    </location>
</feature>
<evidence type="ECO:0000256" key="5">
    <source>
        <dbReference type="ARBA" id="ARBA00022794"/>
    </source>
</evidence>
<dbReference type="SMART" id="SM00450">
    <property type="entry name" value="RHOD"/>
    <property type="match status" value="1"/>
</dbReference>
<dbReference type="Gene3D" id="3.40.250.10">
    <property type="entry name" value="Rhodanese-like domain"/>
    <property type="match status" value="1"/>
</dbReference>
<keyword evidence="3" id="KW-0813">Transport</keyword>
<comment type="subcellular location">
    <subcellularLocation>
        <location evidence="1">Cytoplasm</location>
        <location evidence="1">Cytoskeleton</location>
        <location evidence="1">Cilium basal body</location>
    </subcellularLocation>
    <subcellularLocation>
        <location evidence="2">Cytoplasm</location>
        <location evidence="2">Cytoskeleton</location>
        <location evidence="2">Microtubule organizing center</location>
        <location evidence="2">Centrosome</location>
    </subcellularLocation>
</comment>
<evidence type="ECO:0000256" key="9">
    <source>
        <dbReference type="ARBA" id="ARBA00023273"/>
    </source>
</evidence>
<reference evidence="13 14" key="1">
    <citation type="journal article" date="2015" name="Genome Biol. Evol.">
        <title>Comparative Genomics of a Bacterivorous Green Alga Reveals Evolutionary Causalities and Consequences of Phago-Mixotrophic Mode of Nutrition.</title>
        <authorList>
            <person name="Burns J.A."/>
            <person name="Paasch A."/>
            <person name="Narechania A."/>
            <person name="Kim E."/>
        </authorList>
    </citation>
    <scope>NUCLEOTIDE SEQUENCE [LARGE SCALE GENOMIC DNA]</scope>
    <source>
        <strain evidence="13 14">PLY_AMNH</strain>
    </source>
</reference>
<dbReference type="Pfam" id="PF00581">
    <property type="entry name" value="Rhodanese"/>
    <property type="match status" value="1"/>
</dbReference>
<protein>
    <recommendedName>
        <fullName evidence="12">Rhodanese domain-containing protein</fullName>
    </recommendedName>
</protein>
<dbReference type="EMBL" id="LGRX02026777">
    <property type="protein sequence ID" value="KAK3250325.1"/>
    <property type="molecule type" value="Genomic_DNA"/>
</dbReference>
<evidence type="ECO:0000256" key="8">
    <source>
        <dbReference type="ARBA" id="ARBA00023212"/>
    </source>
</evidence>
<evidence type="ECO:0000256" key="10">
    <source>
        <dbReference type="ARBA" id="ARBA00038465"/>
    </source>
</evidence>
<evidence type="ECO:0000313" key="13">
    <source>
        <dbReference type="EMBL" id="KAK3250325.1"/>
    </source>
</evidence>
<dbReference type="PANTHER" id="PTHR44390:SF1">
    <property type="entry name" value="CENTROSOMAL PROTEIN OF 41 KDA"/>
    <property type="match status" value="1"/>
</dbReference>
<dbReference type="InterPro" id="IPR051889">
    <property type="entry name" value="CEP41"/>
</dbReference>
<feature type="compositionally biased region" description="Basic and acidic residues" evidence="11">
    <location>
        <begin position="224"/>
        <end position="233"/>
    </location>
</feature>
<dbReference type="InterPro" id="IPR036873">
    <property type="entry name" value="Rhodanese-like_dom_sf"/>
</dbReference>
<evidence type="ECO:0000256" key="1">
    <source>
        <dbReference type="ARBA" id="ARBA00004120"/>
    </source>
</evidence>
<accession>A0AAE0CA60</accession>
<proteinExistence type="inferred from homology"/>
<feature type="region of interest" description="Disordered" evidence="11">
    <location>
        <begin position="172"/>
        <end position="233"/>
    </location>
</feature>
<evidence type="ECO:0000259" key="12">
    <source>
        <dbReference type="PROSITE" id="PS50206"/>
    </source>
</evidence>
<keyword evidence="6" id="KW-0653">Protein transport</keyword>
<dbReference type="AlphaFoldDB" id="A0AAE0CA60"/>
<evidence type="ECO:0000256" key="2">
    <source>
        <dbReference type="ARBA" id="ARBA00004300"/>
    </source>
</evidence>
<keyword evidence="8" id="KW-0206">Cytoskeleton</keyword>
<keyword evidence="7" id="KW-0969">Cilium</keyword>
<feature type="domain" description="Rhodanese" evidence="12">
    <location>
        <begin position="75"/>
        <end position="170"/>
    </location>
</feature>
<keyword evidence="9" id="KW-0966">Cell projection</keyword>
<dbReference type="PROSITE" id="PS50206">
    <property type="entry name" value="RHODANESE_3"/>
    <property type="match status" value="1"/>
</dbReference>
<dbReference type="SUPFAM" id="SSF52821">
    <property type="entry name" value="Rhodanese/Cell cycle control phosphatase"/>
    <property type="match status" value="1"/>
</dbReference>
<evidence type="ECO:0000256" key="4">
    <source>
        <dbReference type="ARBA" id="ARBA00022490"/>
    </source>
</evidence>
<dbReference type="GO" id="GO:0036064">
    <property type="term" value="C:ciliary basal body"/>
    <property type="evidence" value="ECO:0007669"/>
    <property type="project" value="TreeGrafter"/>
</dbReference>
<dbReference type="CDD" id="cd00158">
    <property type="entry name" value="RHOD"/>
    <property type="match status" value="1"/>
</dbReference>
<dbReference type="GO" id="GO:0060271">
    <property type="term" value="P:cilium assembly"/>
    <property type="evidence" value="ECO:0007669"/>
    <property type="project" value="TreeGrafter"/>
</dbReference>
<evidence type="ECO:0000256" key="7">
    <source>
        <dbReference type="ARBA" id="ARBA00023069"/>
    </source>
</evidence>
<sequence>MQRKPSARLKASERRIPQNPKYAGVRPQVDSGFNEIKFSEKFDLAKMNARFRRDENFRRLKPSTFAALHNERDIDFLLLDVRDNDEHAKSHIQDALCYPAPMLSRSCNNFTPEILAFSNKEPEKIIIIYDLDERVAVPAGNLFFEKGVDNVFLLSGGLRALSADYPELIEGELPRPPSPCPTHASVRSSHGSVRSSQGSVRSFTSQTPSNKPRPPPSVSSMAMGRERASGSWR</sequence>
<name>A0AAE0CA60_9CHLO</name>
<dbReference type="InterPro" id="IPR001763">
    <property type="entry name" value="Rhodanese-like_dom"/>
</dbReference>
<evidence type="ECO:0000256" key="3">
    <source>
        <dbReference type="ARBA" id="ARBA00022448"/>
    </source>
</evidence>
<keyword evidence="5" id="KW-0970">Cilium biogenesis/degradation</keyword>
<evidence type="ECO:0000256" key="11">
    <source>
        <dbReference type="SAM" id="MobiDB-lite"/>
    </source>
</evidence>
<dbReference type="Proteomes" id="UP001190700">
    <property type="component" value="Unassembled WGS sequence"/>
</dbReference>
<comment type="caution">
    <text evidence="13">The sequence shown here is derived from an EMBL/GenBank/DDBJ whole genome shotgun (WGS) entry which is preliminary data.</text>
</comment>
<keyword evidence="4" id="KW-0963">Cytoplasm</keyword>
<gene>
    <name evidence="13" type="ORF">CYMTET_40286</name>
</gene>
<evidence type="ECO:0000256" key="6">
    <source>
        <dbReference type="ARBA" id="ARBA00022927"/>
    </source>
</evidence>
<dbReference type="GO" id="GO:0015031">
    <property type="term" value="P:protein transport"/>
    <property type="evidence" value="ECO:0007669"/>
    <property type="project" value="UniProtKB-KW"/>
</dbReference>
<comment type="similarity">
    <text evidence="10">Belongs to the CEP41 family.</text>
</comment>